<evidence type="ECO:0000313" key="2">
    <source>
        <dbReference type="Proteomes" id="UP000269292"/>
    </source>
</evidence>
<name>A0A386K9G2_9CAUD</name>
<dbReference type="EMBL" id="MH744423">
    <property type="protein sequence ID" value="AYD82031.1"/>
    <property type="molecule type" value="Genomic_DNA"/>
</dbReference>
<keyword evidence="2" id="KW-1185">Reference proteome</keyword>
<reference evidence="1 2" key="1">
    <citation type="submission" date="2018-08" db="EMBL/GenBank/DDBJ databases">
        <authorList>
            <person name="Washington J.M."/>
            <person name="Garlena R.A."/>
            <person name="Russell D.A."/>
            <person name="Pope W.H."/>
            <person name="Jacobs-Sera D."/>
            <person name="Hatfull G.F."/>
        </authorList>
    </citation>
    <scope>NUCLEOTIDE SEQUENCE [LARGE SCALE GENOMIC DNA]</scope>
</reference>
<organism evidence="1 2">
    <name type="scientific">Mycobacterium phage Saguaro</name>
    <dbReference type="NCBI Taxonomy" id="2315616"/>
    <lineage>
        <taxon>Viruses</taxon>
        <taxon>Duplodnaviria</taxon>
        <taxon>Heunggongvirae</taxon>
        <taxon>Uroviricota</taxon>
        <taxon>Caudoviricetes</taxon>
        <taxon>Bclasvirinae</taxon>
        <taxon>Saguarovirus</taxon>
        <taxon>Saguarovirus saguaro</taxon>
    </lineage>
</organism>
<gene>
    <name evidence="1" type="primary">36</name>
    <name evidence="1" type="ORF">SEA_SAGUARO_36</name>
</gene>
<dbReference type="KEGG" id="vg:60321106"/>
<evidence type="ECO:0000313" key="1">
    <source>
        <dbReference type="EMBL" id="AYD82031.1"/>
    </source>
</evidence>
<dbReference type="Proteomes" id="UP000269292">
    <property type="component" value="Segment"/>
</dbReference>
<accession>A0A386K9G2</accession>
<protein>
    <submittedName>
        <fullName evidence="1">Uncharacterized protein</fullName>
    </submittedName>
</protein>
<dbReference type="RefSeq" id="YP_009949699.1">
    <property type="nucleotide sequence ID" value="NC_051583.1"/>
</dbReference>
<proteinExistence type="predicted"/>
<dbReference type="GeneID" id="60321106"/>
<sequence length="94" mass="10622">MADMSIRSWTRELVIEVIQDERTQAVAEKLAAKVITKYVTPLIAPAIGTAVDKAFDRITDLDRDGKPDVTQVVEAAQNTVDMLLPDWLRPWFPR</sequence>